<dbReference type="Proteomes" id="UP000236454">
    <property type="component" value="Unassembled WGS sequence"/>
</dbReference>
<evidence type="ECO:0000313" key="2">
    <source>
        <dbReference type="EMBL" id="SFT72988.1"/>
    </source>
</evidence>
<gene>
    <name evidence="2" type="ORF">SAMN05216474_1977</name>
</gene>
<accession>A0A1I7ADM1</accession>
<dbReference type="Pfam" id="PF08818">
    <property type="entry name" value="DUF1801"/>
    <property type="match status" value="1"/>
</dbReference>
<dbReference type="InterPro" id="IPR014922">
    <property type="entry name" value="YdhG-like"/>
</dbReference>
<sequence>MEEISHIYLKQDEPLQSCWLALRTIIRKQDSLITECVKYGSPCFLYRDKILCYLWKDKKSNQPYILFSDGNSLHHPALDFKGRKKMKSMEIDPLQDIPIALVKEVLDEAIKVKNEKLSK</sequence>
<proteinExistence type="predicted"/>
<protein>
    <recommendedName>
        <fullName evidence="1">YdhG-like domain-containing protein</fullName>
    </recommendedName>
</protein>
<evidence type="ECO:0000313" key="3">
    <source>
        <dbReference type="Proteomes" id="UP000236454"/>
    </source>
</evidence>
<dbReference type="AlphaFoldDB" id="A0A1I7ADM1"/>
<organism evidence="2 3">
    <name type="scientific">Lishizhenia tianjinensis</name>
    <dbReference type="NCBI Taxonomy" id="477690"/>
    <lineage>
        <taxon>Bacteria</taxon>
        <taxon>Pseudomonadati</taxon>
        <taxon>Bacteroidota</taxon>
        <taxon>Flavobacteriia</taxon>
        <taxon>Flavobacteriales</taxon>
        <taxon>Crocinitomicaceae</taxon>
        <taxon>Lishizhenia</taxon>
    </lineage>
</organism>
<evidence type="ECO:0000259" key="1">
    <source>
        <dbReference type="Pfam" id="PF08818"/>
    </source>
</evidence>
<dbReference type="EMBL" id="FPAS01000003">
    <property type="protein sequence ID" value="SFT72988.1"/>
    <property type="molecule type" value="Genomic_DNA"/>
</dbReference>
<dbReference type="Gene3D" id="3.90.1150.200">
    <property type="match status" value="1"/>
</dbReference>
<name>A0A1I7ADM1_9FLAO</name>
<reference evidence="2 3" key="1">
    <citation type="submission" date="2016-10" db="EMBL/GenBank/DDBJ databases">
        <authorList>
            <person name="de Groot N.N."/>
        </authorList>
    </citation>
    <scope>NUCLEOTIDE SEQUENCE [LARGE SCALE GENOMIC DNA]</scope>
    <source>
        <strain evidence="2 3">CGMCC 1.7005</strain>
    </source>
</reference>
<dbReference type="STRING" id="477690.SAMN05216474_1977"/>
<feature type="domain" description="YdhG-like" evidence="1">
    <location>
        <begin position="16"/>
        <end position="110"/>
    </location>
</feature>
<dbReference type="RefSeq" id="WP_090248958.1">
    <property type="nucleotide sequence ID" value="NZ_FPAS01000003.1"/>
</dbReference>
<dbReference type="SUPFAM" id="SSF159888">
    <property type="entry name" value="YdhG-like"/>
    <property type="match status" value="1"/>
</dbReference>
<keyword evidence="3" id="KW-1185">Reference proteome</keyword>
<dbReference type="OrthoDB" id="670608at2"/>